<keyword evidence="4" id="KW-1185">Reference proteome</keyword>
<dbReference type="InterPro" id="IPR000073">
    <property type="entry name" value="AB_hydrolase_1"/>
</dbReference>
<accession>A0A9W4UGC9</accession>
<evidence type="ECO:0000313" key="4">
    <source>
        <dbReference type="Proteomes" id="UP001152607"/>
    </source>
</evidence>
<comment type="caution">
    <text evidence="3">The sequence shown here is derived from an EMBL/GenBank/DDBJ whole genome shotgun (WGS) entry which is preliminary data.</text>
</comment>
<dbReference type="InterPro" id="IPR029058">
    <property type="entry name" value="AB_hydrolase_fold"/>
</dbReference>
<name>A0A9W4UGC9_9PLEO</name>
<feature type="domain" description="AB hydrolase-1" evidence="2">
    <location>
        <begin position="263"/>
        <end position="497"/>
    </location>
</feature>
<evidence type="ECO:0000259" key="2">
    <source>
        <dbReference type="Pfam" id="PF12697"/>
    </source>
</evidence>
<organism evidence="3 4">
    <name type="scientific">Periconia digitata</name>
    <dbReference type="NCBI Taxonomy" id="1303443"/>
    <lineage>
        <taxon>Eukaryota</taxon>
        <taxon>Fungi</taxon>
        <taxon>Dikarya</taxon>
        <taxon>Ascomycota</taxon>
        <taxon>Pezizomycotina</taxon>
        <taxon>Dothideomycetes</taxon>
        <taxon>Pleosporomycetidae</taxon>
        <taxon>Pleosporales</taxon>
        <taxon>Massarineae</taxon>
        <taxon>Periconiaceae</taxon>
        <taxon>Periconia</taxon>
    </lineage>
</organism>
<dbReference type="PANTHER" id="PTHR43194:SF2">
    <property type="entry name" value="PEROXISOMAL MEMBRANE PROTEIN LPX1"/>
    <property type="match status" value="1"/>
</dbReference>
<feature type="compositionally biased region" description="Pro residues" evidence="1">
    <location>
        <begin position="1"/>
        <end position="12"/>
    </location>
</feature>
<evidence type="ECO:0000313" key="3">
    <source>
        <dbReference type="EMBL" id="CAI6333808.1"/>
    </source>
</evidence>
<evidence type="ECO:0000256" key="1">
    <source>
        <dbReference type="SAM" id="MobiDB-lite"/>
    </source>
</evidence>
<dbReference type="Pfam" id="PF12697">
    <property type="entry name" value="Abhydrolase_6"/>
    <property type="match status" value="1"/>
</dbReference>
<dbReference type="Proteomes" id="UP001152607">
    <property type="component" value="Unassembled WGS sequence"/>
</dbReference>
<dbReference type="PANTHER" id="PTHR43194">
    <property type="entry name" value="HYDROLASE ALPHA/BETA FOLD FAMILY"/>
    <property type="match status" value="1"/>
</dbReference>
<reference evidence="3" key="1">
    <citation type="submission" date="2023-01" db="EMBL/GenBank/DDBJ databases">
        <authorList>
            <person name="Van Ghelder C."/>
            <person name="Rancurel C."/>
        </authorList>
    </citation>
    <scope>NUCLEOTIDE SEQUENCE</scope>
    <source>
        <strain evidence="3">CNCM I-4278</strain>
    </source>
</reference>
<dbReference type="InterPro" id="IPR050228">
    <property type="entry name" value="Carboxylesterase_BioH"/>
</dbReference>
<feature type="region of interest" description="Disordered" evidence="1">
    <location>
        <begin position="1"/>
        <end position="32"/>
    </location>
</feature>
<sequence length="525" mass="58526">MRPWARPVPPAATPHRTQDHLPASYHSPFTPSSPQVTSLHSLEASYGAAISSHTLCVSRTLYTLRNKQLPGFEPQFKTMAKWSDLPSALKESHDKFTELLQSDHQLKAFTNSNAIGKPVTFGITSNGSDNALFVTVENGSVEAKTGSAKDGLFSLSALPEQWEQFFKDVPVAPYQSYWGMFGMNIKQKGIEVLGDQTAFSQWTHVWRRVLELAHDAHCGPIKEDTQQESEQDHLRGKYVYLDAPVWGRVKTFYEYSGDGKQPIVFLHTAGSDSRQYHGVMNDSRMRQKCIMYAFDLPGHGRSFPSRNYHPGAHTNTEDSYVGIITSFVKALGLRRPIICGASMAGQVCLAVAIRHKEVGAGGAIPLQGSDYLNMDRNSNDRSPYVNQSLFNPEWVYGMMSPTAPSANKQLIWHTYSSQAYGIFHGDLDFYFGGWDGRSRVANIDTNACPVYMLTGEYDWSNTPEMSQKTADKIRGAKHKAMPDLGHFPATENPAKFVPHLLEAIEHIQQVRSENITTMRLGSDLG</sequence>
<dbReference type="Gene3D" id="3.40.50.1820">
    <property type="entry name" value="alpha/beta hydrolase"/>
    <property type="match status" value="1"/>
</dbReference>
<protein>
    <recommendedName>
        <fullName evidence="2">AB hydrolase-1 domain-containing protein</fullName>
    </recommendedName>
</protein>
<gene>
    <name evidence="3" type="ORF">PDIGIT_LOCUS6857</name>
</gene>
<proteinExistence type="predicted"/>
<dbReference type="EMBL" id="CAOQHR010000004">
    <property type="protein sequence ID" value="CAI6333808.1"/>
    <property type="molecule type" value="Genomic_DNA"/>
</dbReference>
<dbReference type="OrthoDB" id="408373at2759"/>
<dbReference type="SUPFAM" id="SSF53474">
    <property type="entry name" value="alpha/beta-Hydrolases"/>
    <property type="match status" value="1"/>
</dbReference>
<dbReference type="AlphaFoldDB" id="A0A9W4UGC9"/>